<feature type="region of interest" description="Disordered" evidence="1">
    <location>
        <begin position="362"/>
        <end position="381"/>
    </location>
</feature>
<comment type="caution">
    <text evidence="2">The sequence shown here is derived from an EMBL/GenBank/DDBJ whole genome shotgun (WGS) entry which is preliminary data.</text>
</comment>
<feature type="compositionally biased region" description="Basic and acidic residues" evidence="1">
    <location>
        <begin position="457"/>
        <end position="471"/>
    </location>
</feature>
<feature type="region of interest" description="Disordered" evidence="1">
    <location>
        <begin position="389"/>
        <end position="486"/>
    </location>
</feature>
<feature type="compositionally biased region" description="Polar residues" evidence="1">
    <location>
        <begin position="362"/>
        <end position="378"/>
    </location>
</feature>
<proteinExistence type="predicted"/>
<dbReference type="GeneID" id="59334711"/>
<protein>
    <submittedName>
        <fullName evidence="2">Uncharacterized protein</fullName>
    </submittedName>
</protein>
<feature type="region of interest" description="Disordered" evidence="1">
    <location>
        <begin position="310"/>
        <end position="333"/>
    </location>
</feature>
<gene>
    <name evidence="2" type="ORF">HO133_006310</name>
</gene>
<dbReference type="RefSeq" id="XP_037147333.1">
    <property type="nucleotide sequence ID" value="XM_037297208.1"/>
</dbReference>
<dbReference type="AlphaFoldDB" id="A0A8H6C6W1"/>
<evidence type="ECO:0000313" key="2">
    <source>
        <dbReference type="EMBL" id="KAF6217898.1"/>
    </source>
</evidence>
<dbReference type="EMBL" id="JACCJB010000024">
    <property type="protein sequence ID" value="KAF6217898.1"/>
    <property type="molecule type" value="Genomic_DNA"/>
</dbReference>
<name>A0A8H6C6W1_9LECA</name>
<feature type="compositionally biased region" description="Basic residues" evidence="1">
    <location>
        <begin position="472"/>
        <end position="486"/>
    </location>
</feature>
<evidence type="ECO:0000313" key="3">
    <source>
        <dbReference type="Proteomes" id="UP000593566"/>
    </source>
</evidence>
<keyword evidence="3" id="KW-1185">Reference proteome</keyword>
<feature type="region of interest" description="Disordered" evidence="1">
    <location>
        <begin position="220"/>
        <end position="251"/>
    </location>
</feature>
<accession>A0A8H6C6W1</accession>
<sequence length="486" mass="53147">MVAKIPGDEVEDAVFQAGDFILSLEKPERCNPSRNPLSYKAIACLSEVLYSGWNHQKGKRGLGERGEERWHVTCFESLCREIRKRELLINPGDGIPSWAPAMEFGHHIITDERRIPAYPGKFNVDSPYQFGLELWKATQLFDDRQAHGAHFMPTVPPHIQLPEKLIDGRDGQSLYLTNAARNFRGEMPWGEIAEISAADVRGVTLYEMTRRVSAMMRPKYQARRASEQQEELARKAREEVAATAASPNQDDILAAGEKGDEALTPAEHNSNASTSDTEAVLTPMNRSAIPETASVTAAAMNKDDVAESSDRAFDVSEINKPTPDASTNDGKLLFVPGKEGYTTSQAVRAMGQSTLDIATMSENKTNNRMPSKPTSPKQNIVVPTKVATSLAKPAPSASNPSRICPKRNGQGDSVAQKAATVPEKEATGEDAGGSSEDDVVFLGWNKVAKAANDPPEETLKGKGTAGRETRRSPRGGRGRWRYRYGN</sequence>
<organism evidence="2 3">
    <name type="scientific">Letharia lupina</name>
    <dbReference type="NCBI Taxonomy" id="560253"/>
    <lineage>
        <taxon>Eukaryota</taxon>
        <taxon>Fungi</taxon>
        <taxon>Dikarya</taxon>
        <taxon>Ascomycota</taxon>
        <taxon>Pezizomycotina</taxon>
        <taxon>Lecanoromycetes</taxon>
        <taxon>OSLEUM clade</taxon>
        <taxon>Lecanoromycetidae</taxon>
        <taxon>Lecanorales</taxon>
        <taxon>Lecanorineae</taxon>
        <taxon>Parmeliaceae</taxon>
        <taxon>Letharia</taxon>
    </lineage>
</organism>
<feature type="compositionally biased region" description="Basic and acidic residues" evidence="1">
    <location>
        <begin position="224"/>
        <end position="240"/>
    </location>
</feature>
<evidence type="ECO:0000256" key="1">
    <source>
        <dbReference type="SAM" id="MobiDB-lite"/>
    </source>
</evidence>
<reference evidence="2 3" key="1">
    <citation type="journal article" date="2020" name="Genomics">
        <title>Complete, high-quality genomes from long-read metagenomic sequencing of two wolf lichen thalli reveals enigmatic genome architecture.</title>
        <authorList>
            <person name="McKenzie S.K."/>
            <person name="Walston R.F."/>
            <person name="Allen J.L."/>
        </authorList>
    </citation>
    <scope>NUCLEOTIDE SEQUENCE [LARGE SCALE GENOMIC DNA]</scope>
    <source>
        <strain evidence="2">WasteWater1</strain>
    </source>
</reference>
<dbReference type="Proteomes" id="UP000593566">
    <property type="component" value="Unassembled WGS sequence"/>
</dbReference>